<dbReference type="AlphaFoldDB" id="A0A2K9AZC3"/>
<dbReference type="Proteomes" id="UP000232693">
    <property type="component" value="Chromosome"/>
</dbReference>
<dbReference type="EMBL" id="CP025120">
    <property type="protein sequence ID" value="AUD79229.1"/>
    <property type="molecule type" value="Genomic_DNA"/>
</dbReference>
<evidence type="ECO:0000313" key="3">
    <source>
        <dbReference type="Proteomes" id="UP000232693"/>
    </source>
</evidence>
<dbReference type="RefSeq" id="WP_106647052.1">
    <property type="nucleotide sequence ID" value="NZ_BMGO01000001.1"/>
</dbReference>
<feature type="domain" description="DUF2157" evidence="1">
    <location>
        <begin position="19"/>
        <end position="163"/>
    </location>
</feature>
<organism evidence="2 3">
    <name type="scientific">Kangiella profundi</name>
    <dbReference type="NCBI Taxonomy" id="1561924"/>
    <lineage>
        <taxon>Bacteria</taxon>
        <taxon>Pseudomonadati</taxon>
        <taxon>Pseudomonadota</taxon>
        <taxon>Gammaproteobacteria</taxon>
        <taxon>Kangiellales</taxon>
        <taxon>Kangiellaceae</taxon>
        <taxon>Kangiella</taxon>
    </lineage>
</organism>
<keyword evidence="3" id="KW-1185">Reference proteome</keyword>
<proteinExistence type="predicted"/>
<name>A0A2K9AZC3_9GAMM</name>
<dbReference type="KEGG" id="kpd:CW740_08215"/>
<gene>
    <name evidence="2" type="ORF">CW740_08215</name>
</gene>
<reference evidence="2 3" key="1">
    <citation type="submission" date="2017-12" db="EMBL/GenBank/DDBJ databases">
        <title>Kangiella profundi FT102 completed genome.</title>
        <authorList>
            <person name="Xu J."/>
            <person name="Wang J."/>
            <person name="Lu Y."/>
        </authorList>
    </citation>
    <scope>NUCLEOTIDE SEQUENCE [LARGE SCALE GENOMIC DNA]</scope>
    <source>
        <strain evidence="2 3">FT102</strain>
    </source>
</reference>
<dbReference type="InterPro" id="IPR018677">
    <property type="entry name" value="DUF2157"/>
</dbReference>
<accession>A0A2K9AZC3</accession>
<evidence type="ECO:0000313" key="2">
    <source>
        <dbReference type="EMBL" id="AUD79229.1"/>
    </source>
</evidence>
<evidence type="ECO:0000259" key="1">
    <source>
        <dbReference type="Pfam" id="PF09925"/>
    </source>
</evidence>
<sequence>MEPKQLTKKQKHWLQYESDEWVEQGVINSQQQSQILGRYSTSYVESFYSSWSSLLLISLGAILIGGGIVLLIAHNWESFGKGTRTVLSILPLLLAQALTWYSVRYKPQLTGLREASGILLFFAVAASIALISQTYHIYGDLERFLVTWLLLGIPTLYLVESAGVLMLVCALILWLCGLEREPYWLYYLTLVPYLYSLYKRQRLVLFHWALWFIVIGTTISIIYSVAWNSPLDDWMIYITLALCGFYYSLGKWLFGFKEHGFWANPLCSAGVLGILFISLLLTWEDFYFISLLLTWEDFYRYSRLDTEANWGFNDYLILSVFAISIVSIVSFLIHKFKSLQIHQWLLIGSVLLAGLGMAGFQLGLSELVYIVLVNVYVLVASVVLMSQGIRQHRLMLLNGGLLWFSFLVLFRFFDSDIPFVLKGVVFIFIGSAFIGVNIWYNKKLKQQAEQQEGQA</sequence>
<dbReference type="OrthoDB" id="642680at2"/>
<dbReference type="Pfam" id="PF09925">
    <property type="entry name" value="DUF2157"/>
    <property type="match status" value="1"/>
</dbReference>
<protein>
    <submittedName>
        <fullName evidence="2">DUF2157 domain-containing protein</fullName>
    </submittedName>
</protein>